<dbReference type="EMBL" id="RCHU02000012">
    <property type="protein sequence ID" value="KAL3575791.1"/>
    <property type="molecule type" value="Genomic_DNA"/>
</dbReference>
<gene>
    <name evidence="1" type="ORF">D5086_023892</name>
</gene>
<evidence type="ECO:0000313" key="1">
    <source>
        <dbReference type="EMBL" id="KAL3575791.1"/>
    </source>
</evidence>
<sequence>MVSTSCENVVFLWCCVDRTVMKRRRFELYQLESSSLLVGFFDLLSVASFDGGDKNGNGFQYVEEPLKRIRDGPGFDAKRALSELKIRVSWLLVREVLTGFLRNINEENKTRLRKAPEFHRLLDEMLGHGIFPDFHTFNILLHVNGKTDNPLGALECYEGGRIYNGRTLLRNLWNAGKLSEAHEVIKQMIEKGKYSHLVAKIKGYKGC</sequence>
<accession>A0ACC4BBQ6</accession>
<evidence type="ECO:0000313" key="2">
    <source>
        <dbReference type="Proteomes" id="UP000309997"/>
    </source>
</evidence>
<keyword evidence="2" id="KW-1185">Reference proteome</keyword>
<comment type="caution">
    <text evidence="1">The sequence shown here is derived from an EMBL/GenBank/DDBJ whole genome shotgun (WGS) entry which is preliminary data.</text>
</comment>
<name>A0ACC4BBQ6_POPAL</name>
<reference evidence="1 2" key="1">
    <citation type="journal article" date="2024" name="Plant Biotechnol. J.">
        <title>Genome and CRISPR/Cas9 system of a widespread forest tree (Populus alba) in the world.</title>
        <authorList>
            <person name="Liu Y.J."/>
            <person name="Jiang P.F."/>
            <person name="Han X.M."/>
            <person name="Li X.Y."/>
            <person name="Wang H.M."/>
            <person name="Wang Y.J."/>
            <person name="Wang X.X."/>
            <person name="Zeng Q.Y."/>
        </authorList>
    </citation>
    <scope>NUCLEOTIDE SEQUENCE [LARGE SCALE GENOMIC DNA]</scope>
    <source>
        <strain evidence="2">cv. PAL-ZL1</strain>
    </source>
</reference>
<organism evidence="1 2">
    <name type="scientific">Populus alba</name>
    <name type="common">White poplar</name>
    <dbReference type="NCBI Taxonomy" id="43335"/>
    <lineage>
        <taxon>Eukaryota</taxon>
        <taxon>Viridiplantae</taxon>
        <taxon>Streptophyta</taxon>
        <taxon>Embryophyta</taxon>
        <taxon>Tracheophyta</taxon>
        <taxon>Spermatophyta</taxon>
        <taxon>Magnoliopsida</taxon>
        <taxon>eudicotyledons</taxon>
        <taxon>Gunneridae</taxon>
        <taxon>Pentapetalae</taxon>
        <taxon>rosids</taxon>
        <taxon>fabids</taxon>
        <taxon>Malpighiales</taxon>
        <taxon>Salicaceae</taxon>
        <taxon>Saliceae</taxon>
        <taxon>Populus</taxon>
    </lineage>
</organism>
<proteinExistence type="predicted"/>
<protein>
    <submittedName>
        <fullName evidence="1">Uncharacterized protein</fullName>
    </submittedName>
</protein>
<dbReference type="Proteomes" id="UP000309997">
    <property type="component" value="Unassembled WGS sequence"/>
</dbReference>